<dbReference type="OrthoDB" id="6753501at2759"/>
<keyword evidence="3" id="KW-1185">Reference proteome</keyword>
<name>A0A8K0C4M1_IGNLU</name>
<dbReference type="Pfam" id="PF03732">
    <property type="entry name" value="Retrotrans_gag"/>
    <property type="match status" value="1"/>
</dbReference>
<organism evidence="2 3">
    <name type="scientific">Ignelater luminosus</name>
    <name type="common">Cucubano</name>
    <name type="synonym">Pyrophorus luminosus</name>
    <dbReference type="NCBI Taxonomy" id="2038154"/>
    <lineage>
        <taxon>Eukaryota</taxon>
        <taxon>Metazoa</taxon>
        <taxon>Ecdysozoa</taxon>
        <taxon>Arthropoda</taxon>
        <taxon>Hexapoda</taxon>
        <taxon>Insecta</taxon>
        <taxon>Pterygota</taxon>
        <taxon>Neoptera</taxon>
        <taxon>Endopterygota</taxon>
        <taxon>Coleoptera</taxon>
        <taxon>Polyphaga</taxon>
        <taxon>Elateriformia</taxon>
        <taxon>Elateroidea</taxon>
        <taxon>Elateridae</taxon>
        <taxon>Agrypninae</taxon>
        <taxon>Pyrophorini</taxon>
        <taxon>Ignelater</taxon>
    </lineage>
</organism>
<evidence type="ECO:0000259" key="1">
    <source>
        <dbReference type="Pfam" id="PF03732"/>
    </source>
</evidence>
<protein>
    <recommendedName>
        <fullName evidence="1">Retrotransposon gag domain-containing protein</fullName>
    </recommendedName>
</protein>
<sequence>MVTNLTDMVEIKQYTAKALVDNTIKINCQSPATYRKLINYLRENNAIHHTYQPNDEYAFKVIVHTRKDLNQYDSRIDDFDLDAGYIQLESADDSSESKEDKENKVNDVSFDQNLDNAVEDNEMKVLKETALSKRTSDGGAVIKGLRRKPTPSNKISDVVRNKILKQISKFPAQESHYRREDTVKKCLDSSLSINKRFSHEKVMKKSQILKCIACLSGPLGFPNQKKATIVKQLDMLLPENWKVFWNNLPTRNEELEDSCDEGVSQGHCEVYRLKHTMVHLPQTKVFWTGTVVQPLDLLPQLDPVDTNGFYYRPIPPKDVRKVLVEHNALSLGDLFKFIKPFDGNRQNLTHCILSANSAFQLAKAGQKDPLLHYVFTKLSHNVSNKINFEEITSWQQLKDTLKSYYSIVKNVTQLHEELETIRQRPNETITEYFKKLDCIKNECIIAENNSKDNHPDELPAIKRLIKIRIRLVELEKFKLPQQISQIEQQPFQNFEEDRVIKVTNSRRVDHLNKKERESLTQIVSDSQHEIQTTSNQPFATKNYRYPKIYEEEVKKQNYKMLEQ</sequence>
<proteinExistence type="predicted"/>
<feature type="domain" description="Retrotransposon gag" evidence="1">
    <location>
        <begin position="388"/>
        <end position="443"/>
    </location>
</feature>
<dbReference type="EMBL" id="VTPC01091288">
    <property type="protein sequence ID" value="KAF2878779.1"/>
    <property type="molecule type" value="Genomic_DNA"/>
</dbReference>
<dbReference type="Proteomes" id="UP000801492">
    <property type="component" value="Unassembled WGS sequence"/>
</dbReference>
<evidence type="ECO:0000313" key="2">
    <source>
        <dbReference type="EMBL" id="KAF2878779.1"/>
    </source>
</evidence>
<evidence type="ECO:0000313" key="3">
    <source>
        <dbReference type="Proteomes" id="UP000801492"/>
    </source>
</evidence>
<accession>A0A8K0C4M1</accession>
<dbReference type="InterPro" id="IPR005162">
    <property type="entry name" value="Retrotrans_gag_dom"/>
</dbReference>
<reference evidence="2" key="1">
    <citation type="submission" date="2019-08" db="EMBL/GenBank/DDBJ databases">
        <title>The genome of the North American firefly Photinus pyralis.</title>
        <authorList>
            <consortium name="Photinus pyralis genome working group"/>
            <person name="Fallon T.R."/>
            <person name="Sander Lower S.E."/>
            <person name="Weng J.-K."/>
        </authorList>
    </citation>
    <scope>NUCLEOTIDE SEQUENCE</scope>
    <source>
        <strain evidence="2">TRF0915ILg1</strain>
        <tissue evidence="2">Whole body</tissue>
    </source>
</reference>
<gene>
    <name evidence="2" type="ORF">ILUMI_27393</name>
</gene>
<comment type="caution">
    <text evidence="2">The sequence shown here is derived from an EMBL/GenBank/DDBJ whole genome shotgun (WGS) entry which is preliminary data.</text>
</comment>
<dbReference type="AlphaFoldDB" id="A0A8K0C4M1"/>